<dbReference type="PANTHER" id="PTHR30483">
    <property type="entry name" value="LEUCINE-SPECIFIC-BINDING PROTEIN"/>
    <property type="match status" value="1"/>
</dbReference>
<dbReference type="RefSeq" id="WP_048929215.1">
    <property type="nucleotide sequence ID" value="NZ_KQ235875.1"/>
</dbReference>
<feature type="signal peptide" evidence="4">
    <location>
        <begin position="1"/>
        <end position="21"/>
    </location>
</feature>
<dbReference type="Gene3D" id="3.40.50.2300">
    <property type="match status" value="2"/>
</dbReference>
<feature type="chain" id="PRO_5038682534" description="Leucine-binding protein domain-containing protein" evidence="4">
    <location>
        <begin position="22"/>
        <end position="423"/>
    </location>
</feature>
<organism evidence="6 7">
    <name type="scientific">[Clostridium] citroniae WAL-19142</name>
    <dbReference type="NCBI Taxonomy" id="742734"/>
    <lineage>
        <taxon>Bacteria</taxon>
        <taxon>Bacillati</taxon>
        <taxon>Bacillota</taxon>
        <taxon>Clostridia</taxon>
        <taxon>Lachnospirales</taxon>
        <taxon>Lachnospiraceae</taxon>
        <taxon>Enterocloster</taxon>
    </lineage>
</organism>
<feature type="compositionally biased region" description="Low complexity" evidence="3">
    <location>
        <begin position="21"/>
        <end position="32"/>
    </location>
</feature>
<dbReference type="PROSITE" id="PS51257">
    <property type="entry name" value="PROKAR_LIPOPROTEIN"/>
    <property type="match status" value="1"/>
</dbReference>
<name>A0A0J9CI36_9FIRM</name>
<comment type="similarity">
    <text evidence="1">Belongs to the leucine-binding protein family.</text>
</comment>
<accession>A0A0J9CI36</accession>
<dbReference type="SUPFAM" id="SSF53822">
    <property type="entry name" value="Periplasmic binding protein-like I"/>
    <property type="match status" value="1"/>
</dbReference>
<protein>
    <recommendedName>
        <fullName evidence="5">Leucine-binding protein domain-containing protein</fullName>
    </recommendedName>
</protein>
<dbReference type="EMBL" id="ADLK01000002">
    <property type="protein sequence ID" value="KMW24011.1"/>
    <property type="molecule type" value="Genomic_DNA"/>
</dbReference>
<dbReference type="PANTHER" id="PTHR30483:SF6">
    <property type="entry name" value="PERIPLASMIC BINDING PROTEIN OF ABC TRANSPORTER FOR NATURAL AMINO ACIDS"/>
    <property type="match status" value="1"/>
</dbReference>
<dbReference type="PATRIC" id="fig|742734.4.peg.825"/>
<dbReference type="GeneID" id="93166547"/>
<feature type="domain" description="Leucine-binding protein" evidence="5">
    <location>
        <begin position="59"/>
        <end position="408"/>
    </location>
</feature>
<evidence type="ECO:0000256" key="4">
    <source>
        <dbReference type="SAM" id="SignalP"/>
    </source>
</evidence>
<dbReference type="Pfam" id="PF13458">
    <property type="entry name" value="Peripla_BP_6"/>
    <property type="match status" value="1"/>
</dbReference>
<keyword evidence="2 4" id="KW-0732">Signal</keyword>
<feature type="region of interest" description="Disordered" evidence="3">
    <location>
        <begin position="21"/>
        <end position="53"/>
    </location>
</feature>
<evidence type="ECO:0000313" key="7">
    <source>
        <dbReference type="Proteomes" id="UP000037392"/>
    </source>
</evidence>
<feature type="compositionally biased region" description="Polar residues" evidence="3">
    <location>
        <begin position="33"/>
        <end position="43"/>
    </location>
</feature>
<gene>
    <name evidence="6" type="ORF">HMPREF9470_00776</name>
</gene>
<evidence type="ECO:0000256" key="2">
    <source>
        <dbReference type="ARBA" id="ARBA00022729"/>
    </source>
</evidence>
<dbReference type="OrthoDB" id="9783240at2"/>
<evidence type="ECO:0000259" key="5">
    <source>
        <dbReference type="Pfam" id="PF13458"/>
    </source>
</evidence>
<evidence type="ECO:0000256" key="1">
    <source>
        <dbReference type="ARBA" id="ARBA00010062"/>
    </source>
</evidence>
<dbReference type="InterPro" id="IPR028082">
    <property type="entry name" value="Peripla_BP_I"/>
</dbReference>
<evidence type="ECO:0000313" key="6">
    <source>
        <dbReference type="EMBL" id="KMW24011.1"/>
    </source>
</evidence>
<evidence type="ECO:0000256" key="3">
    <source>
        <dbReference type="SAM" id="MobiDB-lite"/>
    </source>
</evidence>
<proteinExistence type="inferred from homology"/>
<comment type="caution">
    <text evidence="6">The sequence shown here is derived from an EMBL/GenBank/DDBJ whole genome shotgun (WGS) entry which is preliminary data.</text>
</comment>
<sequence>MKKVVSLVLVCALTLGLTACSGGKSPAPSSSGDTAAQTQASADKSQDGAAAAPANTDEPIVIGFLGWSSGPDSLYGLVPQYLLTDYFKEVNLNGGWLGREIDFRTYDVSGLGGDFSEAVNATNKLIQAGVDVIIGPSNSTQSTAVAEICNREGVLHIPSGSSAIVTVDEKGETRPWTFRAGPENSDFLINIANYTYHELNNPKVAVLYETTQIDCVNMRDTYVDTLEGLGGTFVGEATYQIDDQEFRAQLRNLAEKDPDYIFMPAMGYKEIGYVANQLKELGYADEIKLMTISTADNADLLTLAGPALEGCIFNTTADMSSDRFTEITKQYYENHGASGMSLHVDGLVSFNEAKLVEYAINTAGSTDPEAMRKALEEADYIDLITCPVQGYDEHHNLVGFEYNVVTVQNGEFVSLGAYATPVK</sequence>
<reference evidence="6 7" key="1">
    <citation type="submission" date="2011-04" db="EMBL/GenBank/DDBJ databases">
        <title>The Genome Sequence of Clostridium citroniae WAL-19142.</title>
        <authorList>
            <consortium name="The Broad Institute Genome Sequencing Platform"/>
            <person name="Earl A."/>
            <person name="Ward D."/>
            <person name="Feldgarden M."/>
            <person name="Gevers D."/>
            <person name="Warren Y.A."/>
            <person name="Tyrrell K.L."/>
            <person name="Citron D.M."/>
            <person name="Goldstein E.J."/>
            <person name="Daigneault M."/>
            <person name="Allen-Vercoe E."/>
            <person name="Young S.K."/>
            <person name="Zeng Q."/>
            <person name="Gargeya S."/>
            <person name="Fitzgerald M."/>
            <person name="Haas B."/>
            <person name="Abouelleil A."/>
            <person name="Alvarado L."/>
            <person name="Arachchi H.M."/>
            <person name="Berlin A."/>
            <person name="Brown A."/>
            <person name="Chapman S.B."/>
            <person name="Chen Z."/>
            <person name="Dunbar C."/>
            <person name="Freedman E."/>
            <person name="Gearin G."/>
            <person name="Gellesch M."/>
            <person name="Goldberg J."/>
            <person name="Griggs A."/>
            <person name="Gujja S."/>
            <person name="Heilman E.R."/>
            <person name="Heiman D."/>
            <person name="Howarth C."/>
            <person name="Larson L."/>
            <person name="Lui A."/>
            <person name="MacDonald P.J."/>
            <person name="Mehta T."/>
            <person name="Montmayeur A."/>
            <person name="Murphy C."/>
            <person name="Neiman D."/>
            <person name="Pearson M."/>
            <person name="Priest M."/>
            <person name="Roberts A."/>
            <person name="Saif S."/>
            <person name="Shea T."/>
            <person name="Shenoy N."/>
            <person name="Sisk P."/>
            <person name="Stolte C."/>
            <person name="Sykes S."/>
            <person name="White J."/>
            <person name="Yandava C."/>
            <person name="Wortman J."/>
            <person name="Nusbaum C."/>
            <person name="Birren B."/>
        </authorList>
    </citation>
    <scope>NUCLEOTIDE SEQUENCE [LARGE SCALE GENOMIC DNA]</scope>
    <source>
        <strain evidence="6 7">WAL-19142</strain>
    </source>
</reference>
<dbReference type="InterPro" id="IPR028081">
    <property type="entry name" value="Leu-bd"/>
</dbReference>
<dbReference type="InterPro" id="IPR051010">
    <property type="entry name" value="BCAA_transport"/>
</dbReference>
<dbReference type="AlphaFoldDB" id="A0A0J9CI36"/>
<dbReference type="Proteomes" id="UP000037392">
    <property type="component" value="Unassembled WGS sequence"/>
</dbReference>